<dbReference type="PANTHER" id="PTHR10039:SF5">
    <property type="entry name" value="NACHT DOMAIN-CONTAINING PROTEIN"/>
    <property type="match status" value="1"/>
</dbReference>
<keyword evidence="1" id="KW-0677">Repeat</keyword>
<gene>
    <name evidence="3" type="ORF">BJ508DRAFT_196256</name>
</gene>
<name>A0A3N4IPL4_ASCIM</name>
<sequence>MKHIASSEVTFKSLQSWAGSSKLLYARHFFWISTTDKLQKSLSGLYRSLLFQIFQAEPRLILLACPRASVDSLGRKYYQNHAATDAGTTEGLKSILHRVSELVASSTPIDAKLALFIDGLDEYDTSEGGDPSDIAMVVKRLARWKNVKLCVSSRPWSVFSNEFGDGNFQVAIHQFTFDDMKRYASDLLNELSFFRKARQSDTRWTLLPHDIAEKAEGVWLWTSLVSKILVRKVAAGENYSTANAILEKIPQDLDEYFKELVGRSNEQYKGEGARILLLAL</sequence>
<dbReference type="AlphaFoldDB" id="A0A3N4IPL4"/>
<evidence type="ECO:0000313" key="4">
    <source>
        <dbReference type="Proteomes" id="UP000275078"/>
    </source>
</evidence>
<evidence type="ECO:0000259" key="2">
    <source>
        <dbReference type="Pfam" id="PF24883"/>
    </source>
</evidence>
<feature type="non-terminal residue" evidence="3">
    <location>
        <position position="280"/>
    </location>
</feature>
<dbReference type="Proteomes" id="UP000275078">
    <property type="component" value="Unassembled WGS sequence"/>
</dbReference>
<evidence type="ECO:0000313" key="3">
    <source>
        <dbReference type="EMBL" id="RPA87879.1"/>
    </source>
</evidence>
<dbReference type="PANTHER" id="PTHR10039">
    <property type="entry name" value="AMELOGENIN"/>
    <property type="match status" value="1"/>
</dbReference>
<dbReference type="OrthoDB" id="443402at2759"/>
<proteinExistence type="predicted"/>
<organism evidence="3 4">
    <name type="scientific">Ascobolus immersus RN42</name>
    <dbReference type="NCBI Taxonomy" id="1160509"/>
    <lineage>
        <taxon>Eukaryota</taxon>
        <taxon>Fungi</taxon>
        <taxon>Dikarya</taxon>
        <taxon>Ascomycota</taxon>
        <taxon>Pezizomycotina</taxon>
        <taxon>Pezizomycetes</taxon>
        <taxon>Pezizales</taxon>
        <taxon>Ascobolaceae</taxon>
        <taxon>Ascobolus</taxon>
    </lineage>
</organism>
<dbReference type="STRING" id="1160509.A0A3N4IPL4"/>
<evidence type="ECO:0000256" key="1">
    <source>
        <dbReference type="ARBA" id="ARBA00022737"/>
    </source>
</evidence>
<dbReference type="Pfam" id="PF24883">
    <property type="entry name" value="NPHP3_N"/>
    <property type="match status" value="1"/>
</dbReference>
<reference evidence="3 4" key="1">
    <citation type="journal article" date="2018" name="Nat. Ecol. Evol.">
        <title>Pezizomycetes genomes reveal the molecular basis of ectomycorrhizal truffle lifestyle.</title>
        <authorList>
            <person name="Murat C."/>
            <person name="Payen T."/>
            <person name="Noel B."/>
            <person name="Kuo A."/>
            <person name="Morin E."/>
            <person name="Chen J."/>
            <person name="Kohler A."/>
            <person name="Krizsan K."/>
            <person name="Balestrini R."/>
            <person name="Da Silva C."/>
            <person name="Montanini B."/>
            <person name="Hainaut M."/>
            <person name="Levati E."/>
            <person name="Barry K.W."/>
            <person name="Belfiori B."/>
            <person name="Cichocki N."/>
            <person name="Clum A."/>
            <person name="Dockter R.B."/>
            <person name="Fauchery L."/>
            <person name="Guy J."/>
            <person name="Iotti M."/>
            <person name="Le Tacon F."/>
            <person name="Lindquist E.A."/>
            <person name="Lipzen A."/>
            <person name="Malagnac F."/>
            <person name="Mello A."/>
            <person name="Molinier V."/>
            <person name="Miyauchi S."/>
            <person name="Poulain J."/>
            <person name="Riccioni C."/>
            <person name="Rubini A."/>
            <person name="Sitrit Y."/>
            <person name="Splivallo R."/>
            <person name="Traeger S."/>
            <person name="Wang M."/>
            <person name="Zifcakova L."/>
            <person name="Wipf D."/>
            <person name="Zambonelli A."/>
            <person name="Paolocci F."/>
            <person name="Nowrousian M."/>
            <person name="Ottonello S."/>
            <person name="Baldrian P."/>
            <person name="Spatafora J.W."/>
            <person name="Henrissat B."/>
            <person name="Nagy L.G."/>
            <person name="Aury J.M."/>
            <person name="Wincker P."/>
            <person name="Grigoriev I.V."/>
            <person name="Bonfante P."/>
            <person name="Martin F.M."/>
        </authorList>
    </citation>
    <scope>NUCLEOTIDE SEQUENCE [LARGE SCALE GENOMIC DNA]</scope>
    <source>
        <strain evidence="3 4">RN42</strain>
    </source>
</reference>
<protein>
    <recommendedName>
        <fullName evidence="2">Nephrocystin 3-like N-terminal domain-containing protein</fullName>
    </recommendedName>
</protein>
<dbReference type="InterPro" id="IPR056884">
    <property type="entry name" value="NPHP3-like_N"/>
</dbReference>
<dbReference type="EMBL" id="ML119645">
    <property type="protein sequence ID" value="RPA87879.1"/>
    <property type="molecule type" value="Genomic_DNA"/>
</dbReference>
<feature type="domain" description="Nephrocystin 3-like N-terminal" evidence="2">
    <location>
        <begin position="28"/>
        <end position="154"/>
    </location>
</feature>
<accession>A0A3N4IPL4</accession>
<keyword evidence="4" id="KW-1185">Reference proteome</keyword>